<feature type="region of interest" description="Disordered" evidence="1">
    <location>
        <begin position="84"/>
        <end position="104"/>
    </location>
</feature>
<organism evidence="3 4">
    <name type="scientific">Marinobacter nauticus (strain ATCC 700491 / DSM 11845 / VT8)</name>
    <name type="common">Marinobacter aquaeolei</name>
    <dbReference type="NCBI Taxonomy" id="351348"/>
    <lineage>
        <taxon>Bacteria</taxon>
        <taxon>Pseudomonadati</taxon>
        <taxon>Pseudomonadota</taxon>
        <taxon>Gammaproteobacteria</taxon>
        <taxon>Pseudomonadales</taxon>
        <taxon>Marinobacteraceae</taxon>
        <taxon>Marinobacter</taxon>
    </lineage>
</organism>
<dbReference type="AlphaFoldDB" id="A1U0G4"/>
<evidence type="ECO:0000256" key="1">
    <source>
        <dbReference type="SAM" id="MobiDB-lite"/>
    </source>
</evidence>
<dbReference type="EMBL" id="CP000514">
    <property type="protein sequence ID" value="ABM18483.1"/>
    <property type="molecule type" value="Genomic_DNA"/>
</dbReference>
<accession>A1U0G4</accession>
<dbReference type="STRING" id="351348.Maqu_1396"/>
<proteinExistence type="predicted"/>
<reference evidence="4" key="1">
    <citation type="journal article" date="2011" name="Appl. Environ. Microbiol.">
        <title>Genomic potential of Marinobacter aquaeolei, a biogeochemical 'opportunitroph'.</title>
        <authorList>
            <person name="Singer E."/>
            <person name="Webb E.A."/>
            <person name="Nelson W.C."/>
            <person name="Heidelberg J.F."/>
            <person name="Ivanova N."/>
            <person name="Pati A."/>
            <person name="Edwards K.J."/>
        </authorList>
    </citation>
    <scope>NUCLEOTIDE SEQUENCE [LARGE SCALE GENOMIC DNA]</scope>
    <source>
        <strain evidence="4">ATCC 700491 / DSM 11845 / VT8</strain>
    </source>
</reference>
<feature type="signal peptide" evidence="2">
    <location>
        <begin position="1"/>
        <end position="20"/>
    </location>
</feature>
<sequence length="104" mass="10655" precursor="true">MTTRLMGLAVLLLVALLPVAQGVAATSFEAEPMAEACVMLPDTQVMHDCAGLNAEGSCSSPCSTSHVGKSAIRDSVVLLSSPCPKGYSSHSGRVLSGPDPFPPK</sequence>
<gene>
    <name evidence="3" type="ordered locus">Maqu_1396</name>
</gene>
<feature type="chain" id="PRO_5002639057" evidence="2">
    <location>
        <begin position="21"/>
        <end position="104"/>
    </location>
</feature>
<dbReference type="Proteomes" id="UP000000998">
    <property type="component" value="Chromosome"/>
</dbReference>
<dbReference type="HOGENOM" id="CLU_2246768_0_0_6"/>
<evidence type="ECO:0000256" key="2">
    <source>
        <dbReference type="SAM" id="SignalP"/>
    </source>
</evidence>
<evidence type="ECO:0000313" key="4">
    <source>
        <dbReference type="Proteomes" id="UP000000998"/>
    </source>
</evidence>
<protein>
    <submittedName>
        <fullName evidence="3">Uncharacterized protein</fullName>
    </submittedName>
</protein>
<evidence type="ECO:0000313" key="3">
    <source>
        <dbReference type="EMBL" id="ABM18483.1"/>
    </source>
</evidence>
<name>A1U0G4_MARN8</name>
<dbReference type="KEGG" id="maq:Maqu_1396"/>
<keyword evidence="2" id="KW-0732">Signal</keyword>